<dbReference type="EMBL" id="HG934468">
    <property type="protein sequence ID" value="CDN32569.1"/>
    <property type="molecule type" value="Genomic_DNA"/>
</dbReference>
<dbReference type="Proteomes" id="UP000027616">
    <property type="component" value="Chromosome I"/>
</dbReference>
<name>A0A060REC2_9BACT</name>
<keyword evidence="2" id="KW-1185">Reference proteome</keyword>
<proteinExistence type="predicted"/>
<organism evidence="1 2">
    <name type="scientific">Mucinivorans hirudinis</name>
    <dbReference type="NCBI Taxonomy" id="1433126"/>
    <lineage>
        <taxon>Bacteria</taxon>
        <taxon>Pseudomonadati</taxon>
        <taxon>Bacteroidota</taxon>
        <taxon>Bacteroidia</taxon>
        <taxon>Bacteroidales</taxon>
        <taxon>Rikenellaceae</taxon>
        <taxon>Mucinivorans</taxon>
    </lineage>
</organism>
<evidence type="ECO:0000313" key="2">
    <source>
        <dbReference type="Proteomes" id="UP000027616"/>
    </source>
</evidence>
<protein>
    <submittedName>
        <fullName evidence="1">Uncharacterized protein</fullName>
    </submittedName>
</protein>
<gene>
    <name evidence="1" type="ORF">BN938_2499</name>
</gene>
<accession>A0A060REC2</accession>
<dbReference type="HOGENOM" id="CLU_068680_0_0_10"/>
<evidence type="ECO:0000313" key="1">
    <source>
        <dbReference type="EMBL" id="CDN32569.1"/>
    </source>
</evidence>
<reference evidence="1 2" key="1">
    <citation type="journal article" date="2015" name="Genome Announc.">
        <title>Complete Genome Sequence of the Novel Leech Symbiont Mucinivorans hirudinis M3T.</title>
        <authorList>
            <person name="Nelson M.C."/>
            <person name="Bomar L."/>
            <person name="Graf J."/>
        </authorList>
    </citation>
    <scope>NUCLEOTIDE SEQUENCE [LARGE SCALE GENOMIC DNA]</scope>
    <source>
        <strain evidence="2">M3</strain>
    </source>
</reference>
<dbReference type="AlphaFoldDB" id="A0A060REC2"/>
<dbReference type="OrthoDB" id="9816539at2"/>
<dbReference type="eggNOG" id="COG3012">
    <property type="taxonomic scope" value="Bacteria"/>
</dbReference>
<dbReference type="STRING" id="1433126.BN938_2499"/>
<dbReference type="KEGG" id="rbc:BN938_2499"/>
<sequence>MNQNDLQAYIDVRIQQDGGQMPTMEKLNSYVAEFVQAMNSSAKARFEGLSSQQMFEAIHRPFGEQSPVQFNKLTDNECNLSPILRQAKLLLKCIEEAGELKLTAIGNLPPKIVKEIYPLGIGDWYIDAGMGKLSKETDSMCVHLTRITLEIAGIIKKRNNKLSLTATGKKLMADDYALFSKMFTAYFEKFNWEYLDRYEFDNLGRFAVAFTFVLLAKYGDERKLGSFYADKFFAAFPSLIEDYECGSEYNSTDSYLSSCYRHRLFEYSLNFWGLINYVHQENTPNFWITKTELFDRLIKFIPTPSK</sequence>